<keyword evidence="2" id="KW-1185">Reference proteome</keyword>
<accession>A0ABQ9EK86</accession>
<name>A0ABQ9EK86_TEGGR</name>
<dbReference type="SMART" id="SM00238">
    <property type="entry name" value="BIR"/>
    <property type="match status" value="1"/>
</dbReference>
<dbReference type="Pfam" id="PF00653">
    <property type="entry name" value="BIR"/>
    <property type="match status" value="1"/>
</dbReference>
<dbReference type="InterPro" id="IPR050784">
    <property type="entry name" value="IAP"/>
</dbReference>
<dbReference type="PANTHER" id="PTHR10044">
    <property type="entry name" value="INHIBITOR OF APOPTOSIS"/>
    <property type="match status" value="1"/>
</dbReference>
<dbReference type="Gene3D" id="1.10.1170.10">
    <property type="entry name" value="Inhibitor Of Apoptosis Protein (2mihbC-IAP-1), Chain A"/>
    <property type="match status" value="1"/>
</dbReference>
<evidence type="ECO:0000313" key="2">
    <source>
        <dbReference type="Proteomes" id="UP001217089"/>
    </source>
</evidence>
<organism evidence="1 2">
    <name type="scientific">Tegillarca granosa</name>
    <name type="common">Malaysian cockle</name>
    <name type="synonym">Anadara granosa</name>
    <dbReference type="NCBI Taxonomy" id="220873"/>
    <lineage>
        <taxon>Eukaryota</taxon>
        <taxon>Metazoa</taxon>
        <taxon>Spiralia</taxon>
        <taxon>Lophotrochozoa</taxon>
        <taxon>Mollusca</taxon>
        <taxon>Bivalvia</taxon>
        <taxon>Autobranchia</taxon>
        <taxon>Pteriomorphia</taxon>
        <taxon>Arcoida</taxon>
        <taxon>Arcoidea</taxon>
        <taxon>Arcidae</taxon>
        <taxon>Tegillarca</taxon>
    </lineage>
</organism>
<proteinExistence type="predicted"/>
<dbReference type="EMBL" id="JARBDR010000907">
    <property type="protein sequence ID" value="KAJ8303810.1"/>
    <property type="molecule type" value="Genomic_DNA"/>
</dbReference>
<dbReference type="InterPro" id="IPR001370">
    <property type="entry name" value="BIR_rpt"/>
</dbReference>
<protein>
    <submittedName>
        <fullName evidence="1">Uncharacterized protein</fullName>
    </submittedName>
</protein>
<dbReference type="Proteomes" id="UP001217089">
    <property type="component" value="Unassembled WGS sequence"/>
</dbReference>
<gene>
    <name evidence="1" type="ORF">KUTeg_018638</name>
</gene>
<dbReference type="CDD" id="cd00022">
    <property type="entry name" value="BIR"/>
    <property type="match status" value="1"/>
</dbReference>
<dbReference type="PROSITE" id="PS50143">
    <property type="entry name" value="BIR_REPEAT_2"/>
    <property type="match status" value="1"/>
</dbReference>
<dbReference type="SUPFAM" id="SSF57924">
    <property type="entry name" value="Inhibitor of apoptosis (IAP) repeat"/>
    <property type="match status" value="1"/>
</dbReference>
<reference evidence="1 2" key="1">
    <citation type="submission" date="2022-12" db="EMBL/GenBank/DDBJ databases">
        <title>Chromosome-level genome of Tegillarca granosa.</title>
        <authorList>
            <person name="Kim J."/>
        </authorList>
    </citation>
    <scope>NUCLEOTIDE SEQUENCE [LARGE SCALE GENOMIC DNA]</scope>
    <source>
        <strain evidence="1">Teg-2019</strain>
        <tissue evidence="1">Adductor muscle</tissue>
    </source>
</reference>
<comment type="caution">
    <text evidence="1">The sequence shown here is derived from an EMBL/GenBank/DDBJ whole genome shotgun (WGS) entry which is preliminary data.</text>
</comment>
<sequence>MKSGKKYLKKNYFAKNLAQKRRDKTTLCSARDVTINGSTMPFLYIEALKSEFQRLATFATFPDLPKEGFFLKCARAGWFYSGNGDRLTCYSCCLTLGNWTANDDPMELHQEHSPLCDFICQRNNNGNIPITGNGGDSGFRCTFCGCDRDFVARYICWIGDALPKLLPMFPRRWDNSIMCRKISKFEKLCVNLLVISHFDAIYKASILMQSKSLALSLKYNSNIKLQSYKRKLGYSSEILKTTRNKVVSTNIL</sequence>
<evidence type="ECO:0000313" key="1">
    <source>
        <dbReference type="EMBL" id="KAJ8303810.1"/>
    </source>
</evidence>